<dbReference type="AlphaFoldDB" id="A0AAV3P0L7"/>
<dbReference type="InterPro" id="IPR021109">
    <property type="entry name" value="Peptidase_aspartic_dom_sf"/>
</dbReference>
<accession>A0AAV3P0L7</accession>
<dbReference type="PANTHER" id="PTHR33240:SF15">
    <property type="entry name" value="GAG-PRO-LIKE PROTEIN"/>
    <property type="match status" value="1"/>
</dbReference>
<reference evidence="1 2" key="1">
    <citation type="submission" date="2024-01" db="EMBL/GenBank/DDBJ databases">
        <title>The complete chloroplast genome sequence of Lithospermum erythrorhizon: insights into the phylogenetic relationship among Boraginaceae species and the maternal lineages of purple gromwells.</title>
        <authorList>
            <person name="Okada T."/>
            <person name="Watanabe K."/>
        </authorList>
    </citation>
    <scope>NUCLEOTIDE SEQUENCE [LARGE SCALE GENOMIC DNA]</scope>
</reference>
<sequence>MLVDTGSSADILYLSTYDKLGLSHNMLQPMHTPLTGFTGLSVYLMGIATMDFTMGSSTKKSTIGAQFTVVDIPDLSYNGFIGRPILTALRAIVCPLHLKLKFPTLEGIREISGNQKKMGMCYQTSVPPSGKELEKAKKRGWENYPEVMSTQCEAKYEEDNSPKERENLKRPVSYEEIVKVPLFKEEIEKTFRIGTMLGEEYRETLVDLIREYKDIFALGQEDMPEIDTSVALYKLHVDSMYILIK</sequence>
<comment type="caution">
    <text evidence="1">The sequence shown here is derived from an EMBL/GenBank/DDBJ whole genome shotgun (WGS) entry which is preliminary data.</text>
</comment>
<dbReference type="Proteomes" id="UP001454036">
    <property type="component" value="Unassembled WGS sequence"/>
</dbReference>
<protein>
    <recommendedName>
        <fullName evidence="3">Peptidase A2 domain-containing protein</fullName>
    </recommendedName>
</protein>
<organism evidence="1 2">
    <name type="scientific">Lithospermum erythrorhizon</name>
    <name type="common">Purple gromwell</name>
    <name type="synonym">Lithospermum officinale var. erythrorhizon</name>
    <dbReference type="NCBI Taxonomy" id="34254"/>
    <lineage>
        <taxon>Eukaryota</taxon>
        <taxon>Viridiplantae</taxon>
        <taxon>Streptophyta</taxon>
        <taxon>Embryophyta</taxon>
        <taxon>Tracheophyta</taxon>
        <taxon>Spermatophyta</taxon>
        <taxon>Magnoliopsida</taxon>
        <taxon>eudicotyledons</taxon>
        <taxon>Gunneridae</taxon>
        <taxon>Pentapetalae</taxon>
        <taxon>asterids</taxon>
        <taxon>lamiids</taxon>
        <taxon>Boraginales</taxon>
        <taxon>Boraginaceae</taxon>
        <taxon>Boraginoideae</taxon>
        <taxon>Lithospermeae</taxon>
        <taxon>Lithospermum</taxon>
    </lineage>
</organism>
<evidence type="ECO:0000313" key="2">
    <source>
        <dbReference type="Proteomes" id="UP001454036"/>
    </source>
</evidence>
<dbReference type="PANTHER" id="PTHR33240">
    <property type="entry name" value="OS08G0508500 PROTEIN"/>
    <property type="match status" value="1"/>
</dbReference>
<keyword evidence="2" id="KW-1185">Reference proteome</keyword>
<gene>
    <name evidence="1" type="ORF">LIER_05405</name>
</gene>
<evidence type="ECO:0008006" key="3">
    <source>
        <dbReference type="Google" id="ProtNLM"/>
    </source>
</evidence>
<dbReference type="EMBL" id="BAABME010000741">
    <property type="protein sequence ID" value="GAA0145149.1"/>
    <property type="molecule type" value="Genomic_DNA"/>
</dbReference>
<proteinExistence type="predicted"/>
<name>A0AAV3P0L7_LITER</name>
<dbReference type="Gene3D" id="2.40.70.10">
    <property type="entry name" value="Acid Proteases"/>
    <property type="match status" value="1"/>
</dbReference>
<evidence type="ECO:0000313" key="1">
    <source>
        <dbReference type="EMBL" id="GAA0145149.1"/>
    </source>
</evidence>